<name>A0AB34JCG6_PRYPA</name>
<evidence type="ECO:0008006" key="4">
    <source>
        <dbReference type="Google" id="ProtNLM"/>
    </source>
</evidence>
<feature type="compositionally biased region" description="Gly residues" evidence="1">
    <location>
        <begin position="369"/>
        <end position="380"/>
    </location>
</feature>
<evidence type="ECO:0000313" key="2">
    <source>
        <dbReference type="EMBL" id="KAL1518678.1"/>
    </source>
</evidence>
<accession>A0AB34JCG6</accession>
<feature type="compositionally biased region" description="Basic and acidic residues" evidence="1">
    <location>
        <begin position="415"/>
        <end position="433"/>
    </location>
</feature>
<organism evidence="2 3">
    <name type="scientific">Prymnesium parvum</name>
    <name type="common">Toxic golden alga</name>
    <dbReference type="NCBI Taxonomy" id="97485"/>
    <lineage>
        <taxon>Eukaryota</taxon>
        <taxon>Haptista</taxon>
        <taxon>Haptophyta</taxon>
        <taxon>Prymnesiophyceae</taxon>
        <taxon>Prymnesiales</taxon>
        <taxon>Prymnesiaceae</taxon>
        <taxon>Prymnesium</taxon>
    </lineage>
</organism>
<feature type="compositionally biased region" description="Basic and acidic residues" evidence="1">
    <location>
        <begin position="238"/>
        <end position="271"/>
    </location>
</feature>
<reference evidence="2 3" key="1">
    <citation type="journal article" date="2024" name="Science">
        <title>Giant polyketide synthase enzymes in the biosynthesis of giant marine polyether toxins.</title>
        <authorList>
            <person name="Fallon T.R."/>
            <person name="Shende V.V."/>
            <person name="Wierzbicki I.H."/>
            <person name="Pendleton A.L."/>
            <person name="Watervoot N.F."/>
            <person name="Auber R.P."/>
            <person name="Gonzalez D.J."/>
            <person name="Wisecaver J.H."/>
            <person name="Moore B.S."/>
        </authorList>
    </citation>
    <scope>NUCLEOTIDE SEQUENCE [LARGE SCALE GENOMIC DNA]</scope>
    <source>
        <strain evidence="2 3">12B1</strain>
    </source>
</reference>
<feature type="compositionally biased region" description="Basic and acidic residues" evidence="1">
    <location>
        <begin position="286"/>
        <end position="301"/>
    </location>
</feature>
<feature type="region of interest" description="Disordered" evidence="1">
    <location>
        <begin position="112"/>
        <end position="176"/>
    </location>
</feature>
<dbReference type="AlphaFoldDB" id="A0AB34JCG6"/>
<evidence type="ECO:0000313" key="3">
    <source>
        <dbReference type="Proteomes" id="UP001515480"/>
    </source>
</evidence>
<gene>
    <name evidence="2" type="ORF">AB1Y20_002965</name>
</gene>
<feature type="region of interest" description="Disordered" evidence="1">
    <location>
        <begin position="232"/>
        <end position="433"/>
    </location>
</feature>
<feature type="compositionally biased region" description="Basic and acidic residues" evidence="1">
    <location>
        <begin position="142"/>
        <end position="152"/>
    </location>
</feature>
<comment type="caution">
    <text evidence="2">The sequence shown here is derived from an EMBL/GenBank/DDBJ whole genome shotgun (WGS) entry which is preliminary data.</text>
</comment>
<dbReference type="Proteomes" id="UP001515480">
    <property type="component" value="Unassembled WGS sequence"/>
</dbReference>
<sequence length="433" mass="44682">MSRSTSWRAVQEAIVAASAADLLRAAIQLCSVAQLRALNQQPIAVAEGETHWLVQLQLLALPPAPLHGLPPPLPLPSESSAADVCSAPSFAPAPMAAAAPRGALLQAAPEEFKQAAPPAPADAGVARGGAELSKEQPSLAGDAERGVEDKHQPAAAAAGGPLPRSVEGAATPRSVQRLTTRQLRRVLSSRGVPFPRAAAHAECVRLCEENGIRSVSDEELERADWPFAAAATTTGKRQAVEEGETRREGEATGGVVKDEQLARSPPQEETRGAAAGREGFGEEEEVGRAAREALEGPRVEEVEMEATLAVQPGEGLLESSPGGTREWIQGMTEESDPQGVEAAEEGESTREEVLDAANGDAAVREDGPPAGGALSGGDEAGAGEEDVGGEAAIETEPAAGGEEVAPEVAFEGGEVAEKLQRDLAEGKKPEETL</sequence>
<protein>
    <recommendedName>
        <fullName evidence="4">Peroxin-14</fullName>
    </recommendedName>
</protein>
<evidence type="ECO:0000256" key="1">
    <source>
        <dbReference type="SAM" id="MobiDB-lite"/>
    </source>
</evidence>
<feature type="compositionally biased region" description="Low complexity" evidence="1">
    <location>
        <begin position="121"/>
        <end position="130"/>
    </location>
</feature>
<dbReference type="EMBL" id="JBGBPQ010000010">
    <property type="protein sequence ID" value="KAL1518678.1"/>
    <property type="molecule type" value="Genomic_DNA"/>
</dbReference>
<proteinExistence type="predicted"/>
<feature type="compositionally biased region" description="Low complexity" evidence="1">
    <location>
        <begin position="389"/>
        <end position="413"/>
    </location>
</feature>
<keyword evidence="3" id="KW-1185">Reference proteome</keyword>